<gene>
    <name evidence="2" type="ORF">ACFPN2_22435</name>
</gene>
<comment type="caution">
    <text evidence="2">The sequence shown here is derived from an EMBL/GenBank/DDBJ whole genome shotgun (WGS) entry which is preliminary data.</text>
</comment>
<proteinExistence type="predicted"/>
<sequence>MSMIDAIALTVHAVLASVALVQLVALLLSGRAEGIIAGVLFAVFILPLVPAIRRALIARNITASLQPRTGTQAFLATVAGGSALVLLALACVGVPGYDPTLAGENRLGHLLFACVLLWIAGVLREWRARGSSPRDGYDPH</sequence>
<feature type="transmembrane region" description="Helical" evidence="1">
    <location>
        <begin position="107"/>
        <end position="124"/>
    </location>
</feature>
<keyword evidence="1" id="KW-0812">Transmembrane</keyword>
<evidence type="ECO:0000256" key="1">
    <source>
        <dbReference type="SAM" id="Phobius"/>
    </source>
</evidence>
<feature type="transmembrane region" description="Helical" evidence="1">
    <location>
        <begin position="7"/>
        <end position="28"/>
    </location>
</feature>
<protein>
    <submittedName>
        <fullName evidence="2">Uncharacterized protein</fullName>
    </submittedName>
</protein>
<dbReference type="Proteomes" id="UP001595904">
    <property type="component" value="Unassembled WGS sequence"/>
</dbReference>
<keyword evidence="3" id="KW-1185">Reference proteome</keyword>
<organism evidence="2 3">
    <name type="scientific">Steroidobacter flavus</name>
    <dbReference type="NCBI Taxonomy" id="1842136"/>
    <lineage>
        <taxon>Bacteria</taxon>
        <taxon>Pseudomonadati</taxon>
        <taxon>Pseudomonadota</taxon>
        <taxon>Gammaproteobacteria</taxon>
        <taxon>Steroidobacterales</taxon>
        <taxon>Steroidobacteraceae</taxon>
        <taxon>Steroidobacter</taxon>
    </lineage>
</organism>
<feature type="transmembrane region" description="Helical" evidence="1">
    <location>
        <begin position="73"/>
        <end position="95"/>
    </location>
</feature>
<keyword evidence="1" id="KW-0472">Membrane</keyword>
<dbReference type="EMBL" id="JBHSDU010000010">
    <property type="protein sequence ID" value="MFC4311856.1"/>
    <property type="molecule type" value="Genomic_DNA"/>
</dbReference>
<feature type="transmembrane region" description="Helical" evidence="1">
    <location>
        <begin position="34"/>
        <end position="52"/>
    </location>
</feature>
<evidence type="ECO:0000313" key="2">
    <source>
        <dbReference type="EMBL" id="MFC4311856.1"/>
    </source>
</evidence>
<keyword evidence="1" id="KW-1133">Transmembrane helix</keyword>
<evidence type="ECO:0000313" key="3">
    <source>
        <dbReference type="Proteomes" id="UP001595904"/>
    </source>
</evidence>
<name>A0ABV8SWF2_9GAMM</name>
<accession>A0ABV8SWF2</accession>
<dbReference type="RefSeq" id="WP_380600755.1">
    <property type="nucleotide sequence ID" value="NZ_JBHSDU010000010.1"/>
</dbReference>
<reference evidence="3" key="1">
    <citation type="journal article" date="2019" name="Int. J. Syst. Evol. Microbiol.">
        <title>The Global Catalogue of Microorganisms (GCM) 10K type strain sequencing project: providing services to taxonomists for standard genome sequencing and annotation.</title>
        <authorList>
            <consortium name="The Broad Institute Genomics Platform"/>
            <consortium name="The Broad Institute Genome Sequencing Center for Infectious Disease"/>
            <person name="Wu L."/>
            <person name="Ma J."/>
        </authorList>
    </citation>
    <scope>NUCLEOTIDE SEQUENCE [LARGE SCALE GENOMIC DNA]</scope>
    <source>
        <strain evidence="3">CGMCC 1.10759</strain>
    </source>
</reference>